<evidence type="ECO:0000313" key="1">
    <source>
        <dbReference type="Proteomes" id="UP000694843"/>
    </source>
</evidence>
<dbReference type="CTD" id="36072"/>
<proteinExistence type="predicted"/>
<dbReference type="KEGG" id="hazt:108679597"/>
<dbReference type="Proteomes" id="UP000694843">
    <property type="component" value="Unplaced"/>
</dbReference>
<dbReference type="RefSeq" id="XP_047737403.1">
    <property type="nucleotide sequence ID" value="XM_047881447.1"/>
</dbReference>
<name>A0A979FK74_HYAAZ</name>
<accession>A0A979FK74</accession>
<dbReference type="OrthoDB" id="5855206at2759"/>
<organism evidence="1 2">
    <name type="scientific">Hyalella azteca</name>
    <name type="common">Amphipod</name>
    <dbReference type="NCBI Taxonomy" id="294128"/>
    <lineage>
        <taxon>Eukaryota</taxon>
        <taxon>Metazoa</taxon>
        <taxon>Ecdysozoa</taxon>
        <taxon>Arthropoda</taxon>
        <taxon>Crustacea</taxon>
        <taxon>Multicrustacea</taxon>
        <taxon>Malacostraca</taxon>
        <taxon>Eumalacostraca</taxon>
        <taxon>Peracarida</taxon>
        <taxon>Amphipoda</taxon>
        <taxon>Senticaudata</taxon>
        <taxon>Talitrida</taxon>
        <taxon>Talitroidea</taxon>
        <taxon>Hyalellidae</taxon>
        <taxon>Hyalella</taxon>
    </lineage>
</organism>
<dbReference type="SUPFAM" id="SSF54236">
    <property type="entry name" value="Ubiquitin-like"/>
    <property type="match status" value="1"/>
</dbReference>
<evidence type="ECO:0000313" key="2">
    <source>
        <dbReference type="RefSeq" id="XP_047737403.1"/>
    </source>
</evidence>
<dbReference type="OMA" id="KMRVYYI"/>
<dbReference type="InterPro" id="IPR029071">
    <property type="entry name" value="Ubiquitin-like_domsf"/>
</dbReference>
<reference evidence="2" key="1">
    <citation type="submission" date="2025-08" db="UniProtKB">
        <authorList>
            <consortium name="RefSeq"/>
        </authorList>
    </citation>
    <scope>IDENTIFICATION</scope>
    <source>
        <tissue evidence="2">Whole organism</tissue>
    </source>
</reference>
<dbReference type="Gene3D" id="3.80.10.10">
    <property type="entry name" value="Ribonuclease Inhibitor"/>
    <property type="match status" value="1"/>
</dbReference>
<keyword evidence="1" id="KW-1185">Reference proteome</keyword>
<dbReference type="GeneID" id="108679597"/>
<sequence>MPSLPEACDNKYGDDDTVVTEVSCIALQLRRSGRPRLPSVLILADCEIEEAGEDGEVEKRCEGVRELDISKNKLKHWDEVCAIVNKLKHWDEVMHLLAYSPRLEELHVCMNDYHKLTRSDRKFPTVTRVHFNNNPADDWEQIEILGEVFPKLEALVLAECPIAELPASGRYSDVFPCLKYLSLNATKVADWATVYNINYFPQLSELRLCSCPLYECYTLQYYELVALHGELSPLVDISLKPTKEVHVKVVYEDQVLPYTFNVYLRVLDVKKMLEPRLGLPANKMRLFYEDCGFDGCPAYAPEEIKINTKQLYTFNVHSGDNFIVDSK</sequence>
<protein>
    <submittedName>
        <fullName evidence="2">Tubulin-specific chaperone cofactor E-like protein</fullName>
    </submittedName>
</protein>
<dbReference type="SUPFAM" id="SSF52058">
    <property type="entry name" value="L domain-like"/>
    <property type="match status" value="1"/>
</dbReference>
<dbReference type="InterPro" id="IPR032675">
    <property type="entry name" value="LRR_dom_sf"/>
</dbReference>
<dbReference type="AlphaFoldDB" id="A0A979FK74"/>
<gene>
    <name evidence="2" type="primary">LOC108679597</name>
</gene>